<feature type="domain" description="SnoaL-like" evidence="1">
    <location>
        <begin position="25"/>
        <end position="116"/>
    </location>
</feature>
<evidence type="ECO:0000259" key="1">
    <source>
        <dbReference type="Pfam" id="PF12680"/>
    </source>
</evidence>
<evidence type="ECO:0000313" key="2">
    <source>
        <dbReference type="EMBL" id="KAF9486060.1"/>
    </source>
</evidence>
<comment type="caution">
    <text evidence="2">The sequence shown here is derived from an EMBL/GenBank/DDBJ whole genome shotgun (WGS) entry which is preliminary data.</text>
</comment>
<gene>
    <name evidence="2" type="ORF">BDN70DRAFT_964531</name>
</gene>
<dbReference type="InterPro" id="IPR032710">
    <property type="entry name" value="NTF2-like_dom_sf"/>
</dbReference>
<dbReference type="InterPro" id="IPR037401">
    <property type="entry name" value="SnoaL-like"/>
</dbReference>
<evidence type="ECO:0000313" key="3">
    <source>
        <dbReference type="Proteomes" id="UP000807469"/>
    </source>
</evidence>
<dbReference type="Proteomes" id="UP000807469">
    <property type="component" value="Unassembled WGS sequence"/>
</dbReference>
<reference evidence="2" key="1">
    <citation type="submission" date="2020-11" db="EMBL/GenBank/DDBJ databases">
        <authorList>
            <consortium name="DOE Joint Genome Institute"/>
            <person name="Ahrendt S."/>
            <person name="Riley R."/>
            <person name="Andreopoulos W."/>
            <person name="Labutti K."/>
            <person name="Pangilinan J."/>
            <person name="Ruiz-Duenas F.J."/>
            <person name="Barrasa J.M."/>
            <person name="Sanchez-Garcia M."/>
            <person name="Camarero S."/>
            <person name="Miyauchi S."/>
            <person name="Serrano A."/>
            <person name="Linde D."/>
            <person name="Babiker R."/>
            <person name="Drula E."/>
            <person name="Ayuso-Fernandez I."/>
            <person name="Pacheco R."/>
            <person name="Padilla G."/>
            <person name="Ferreira P."/>
            <person name="Barriuso J."/>
            <person name="Kellner H."/>
            <person name="Castanera R."/>
            <person name="Alfaro M."/>
            <person name="Ramirez L."/>
            <person name="Pisabarro A.G."/>
            <person name="Kuo A."/>
            <person name="Tritt A."/>
            <person name="Lipzen A."/>
            <person name="He G."/>
            <person name="Yan M."/>
            <person name="Ng V."/>
            <person name="Cullen D."/>
            <person name="Martin F."/>
            <person name="Rosso M.-N."/>
            <person name="Henrissat B."/>
            <person name="Hibbett D."/>
            <person name="Martinez A.T."/>
            <person name="Grigoriev I.V."/>
        </authorList>
    </citation>
    <scope>NUCLEOTIDE SEQUENCE</scope>
    <source>
        <strain evidence="2">CIRM-BRFM 674</strain>
    </source>
</reference>
<dbReference type="SUPFAM" id="SSF54427">
    <property type="entry name" value="NTF2-like"/>
    <property type="match status" value="1"/>
</dbReference>
<keyword evidence="3" id="KW-1185">Reference proteome</keyword>
<sequence>MSVLTSQDSGITREEAESARAWVYEMYRLADTKSVAMVPTFMKEEAVLNFASVASLKGRAALERLFTWEYGACSRIDHSIQEFRVSEKQIVVKLLATYRFRNGSTQTMKYLAVWHKSPADNRASRVDIDGDFSGVFQELAAVAGPPPL</sequence>
<dbReference type="Pfam" id="PF12680">
    <property type="entry name" value="SnoaL_2"/>
    <property type="match status" value="1"/>
</dbReference>
<dbReference type="EMBL" id="MU155132">
    <property type="protein sequence ID" value="KAF9486060.1"/>
    <property type="molecule type" value="Genomic_DNA"/>
</dbReference>
<proteinExistence type="predicted"/>
<accession>A0A9P5ZG81</accession>
<protein>
    <recommendedName>
        <fullName evidence="1">SnoaL-like domain-containing protein</fullName>
    </recommendedName>
</protein>
<organism evidence="2 3">
    <name type="scientific">Pholiota conissans</name>
    <dbReference type="NCBI Taxonomy" id="109636"/>
    <lineage>
        <taxon>Eukaryota</taxon>
        <taxon>Fungi</taxon>
        <taxon>Dikarya</taxon>
        <taxon>Basidiomycota</taxon>
        <taxon>Agaricomycotina</taxon>
        <taxon>Agaricomycetes</taxon>
        <taxon>Agaricomycetidae</taxon>
        <taxon>Agaricales</taxon>
        <taxon>Agaricineae</taxon>
        <taxon>Strophariaceae</taxon>
        <taxon>Pholiota</taxon>
    </lineage>
</organism>
<name>A0A9P5ZG81_9AGAR</name>
<dbReference type="Gene3D" id="3.10.450.50">
    <property type="match status" value="1"/>
</dbReference>
<dbReference type="AlphaFoldDB" id="A0A9P5ZG81"/>
<dbReference type="OrthoDB" id="2913089at2759"/>